<dbReference type="PANTHER" id="PTHR42734">
    <property type="entry name" value="METAL TRANSPORT SYSTEM ATP-BINDING PROTEIN TM_0124-RELATED"/>
    <property type="match status" value="1"/>
</dbReference>
<dbReference type="SMART" id="SM00382">
    <property type="entry name" value="AAA"/>
    <property type="match status" value="1"/>
</dbReference>
<dbReference type="InterPro" id="IPR003593">
    <property type="entry name" value="AAA+_ATPase"/>
</dbReference>
<dbReference type="Proteomes" id="UP000248214">
    <property type="component" value="Unassembled WGS sequence"/>
</dbReference>
<dbReference type="InterPro" id="IPR017871">
    <property type="entry name" value="ABC_transporter-like_CS"/>
</dbReference>
<comment type="caution">
    <text evidence="5">The sequence shown here is derived from an EMBL/GenBank/DDBJ whole genome shotgun (WGS) entry which is preliminary data.</text>
</comment>
<keyword evidence="2" id="KW-0547">Nucleotide-binding</keyword>
<dbReference type="Gene3D" id="3.40.50.300">
    <property type="entry name" value="P-loop containing nucleotide triphosphate hydrolases"/>
    <property type="match status" value="1"/>
</dbReference>
<organism evidence="5 6">
    <name type="scientific">Salipaludibacillus keqinensis</name>
    <dbReference type="NCBI Taxonomy" id="2045207"/>
    <lineage>
        <taxon>Bacteria</taxon>
        <taxon>Bacillati</taxon>
        <taxon>Bacillota</taxon>
        <taxon>Bacilli</taxon>
        <taxon>Bacillales</taxon>
        <taxon>Bacillaceae</taxon>
    </lineage>
</organism>
<dbReference type="EMBL" id="PDOD01000005">
    <property type="protein sequence ID" value="PYZ91894.1"/>
    <property type="molecule type" value="Genomic_DNA"/>
</dbReference>
<evidence type="ECO:0000256" key="2">
    <source>
        <dbReference type="ARBA" id="ARBA00022741"/>
    </source>
</evidence>
<gene>
    <name evidence="5" type="ORF">CR194_16935</name>
</gene>
<dbReference type="OrthoDB" id="9789994at2"/>
<dbReference type="GO" id="GO:0005524">
    <property type="term" value="F:ATP binding"/>
    <property type="evidence" value="ECO:0007669"/>
    <property type="project" value="UniProtKB-KW"/>
</dbReference>
<name>A0A323TCE7_9BACI</name>
<keyword evidence="1" id="KW-0813">Transport</keyword>
<evidence type="ECO:0000313" key="6">
    <source>
        <dbReference type="Proteomes" id="UP000248214"/>
    </source>
</evidence>
<sequence>MTSGPIISLKNINIIRNKKSLLKNVSWNIHKNQHWAILGLNGAGKTTLLKILTCYLWPTTGTIDVLGNRYGKVNIHEVRRSIGWVSTALDQQLQDHSQDSALEIVLSGKYASIGLYDAVSEQDKQEAMRLLDKFNISHLAHEPLTIFSQGERKKVLLARAWMSKLKLLILDEPCAGLDIRSREEFLSTLEKLSQEEEAPTMIFVTHHVEEIISPISDILLLRQGEVIAAGKKEETLTEENLSATFDLPIQVHWRNARPWISV</sequence>
<dbReference type="InterPro" id="IPR027417">
    <property type="entry name" value="P-loop_NTPase"/>
</dbReference>
<dbReference type="SUPFAM" id="SSF52540">
    <property type="entry name" value="P-loop containing nucleoside triphosphate hydrolases"/>
    <property type="match status" value="1"/>
</dbReference>
<keyword evidence="6" id="KW-1185">Reference proteome</keyword>
<dbReference type="RefSeq" id="WP_110611272.1">
    <property type="nucleotide sequence ID" value="NZ_PDOD01000005.1"/>
</dbReference>
<dbReference type="AlphaFoldDB" id="A0A323TCE7"/>
<evidence type="ECO:0000256" key="3">
    <source>
        <dbReference type="ARBA" id="ARBA00022840"/>
    </source>
</evidence>
<dbReference type="PROSITE" id="PS00211">
    <property type="entry name" value="ABC_TRANSPORTER_1"/>
    <property type="match status" value="1"/>
</dbReference>
<dbReference type="InterPro" id="IPR050153">
    <property type="entry name" value="Metal_Ion_Import_ABC"/>
</dbReference>
<dbReference type="GO" id="GO:0016887">
    <property type="term" value="F:ATP hydrolysis activity"/>
    <property type="evidence" value="ECO:0007669"/>
    <property type="project" value="InterPro"/>
</dbReference>
<proteinExistence type="predicted"/>
<evidence type="ECO:0000313" key="5">
    <source>
        <dbReference type="EMBL" id="PYZ91894.1"/>
    </source>
</evidence>
<protein>
    <submittedName>
        <fullName evidence="5">Molybdenum ABC transporter ATP-binding protein</fullName>
    </submittedName>
</protein>
<dbReference type="Pfam" id="PF00005">
    <property type="entry name" value="ABC_tran"/>
    <property type="match status" value="1"/>
</dbReference>
<evidence type="ECO:0000259" key="4">
    <source>
        <dbReference type="PROSITE" id="PS50893"/>
    </source>
</evidence>
<keyword evidence="3 5" id="KW-0067">ATP-binding</keyword>
<dbReference type="PROSITE" id="PS50893">
    <property type="entry name" value="ABC_TRANSPORTER_2"/>
    <property type="match status" value="1"/>
</dbReference>
<reference evidence="5 6" key="1">
    <citation type="submission" date="2017-10" db="EMBL/GenBank/DDBJ databases">
        <title>Bacillus sp. nov., a halophilic bacterium isolated from a Keqin Lake.</title>
        <authorList>
            <person name="Wang H."/>
        </authorList>
    </citation>
    <scope>NUCLEOTIDE SEQUENCE [LARGE SCALE GENOMIC DNA]</scope>
    <source>
        <strain evidence="5 6">KQ-12</strain>
    </source>
</reference>
<feature type="domain" description="ABC transporter" evidence="4">
    <location>
        <begin position="7"/>
        <end position="248"/>
    </location>
</feature>
<evidence type="ECO:0000256" key="1">
    <source>
        <dbReference type="ARBA" id="ARBA00022448"/>
    </source>
</evidence>
<dbReference type="InterPro" id="IPR003439">
    <property type="entry name" value="ABC_transporter-like_ATP-bd"/>
</dbReference>
<accession>A0A323TCE7</accession>